<gene>
    <name evidence="1" type="ORF">RPERSI_LOCUS25147</name>
</gene>
<dbReference type="Proteomes" id="UP000789920">
    <property type="component" value="Unassembled WGS sequence"/>
</dbReference>
<organism evidence="1 2">
    <name type="scientific">Racocetra persica</name>
    <dbReference type="NCBI Taxonomy" id="160502"/>
    <lineage>
        <taxon>Eukaryota</taxon>
        <taxon>Fungi</taxon>
        <taxon>Fungi incertae sedis</taxon>
        <taxon>Mucoromycota</taxon>
        <taxon>Glomeromycotina</taxon>
        <taxon>Glomeromycetes</taxon>
        <taxon>Diversisporales</taxon>
        <taxon>Gigasporaceae</taxon>
        <taxon>Racocetra</taxon>
    </lineage>
</organism>
<reference evidence="1" key="1">
    <citation type="submission" date="2021-06" db="EMBL/GenBank/DDBJ databases">
        <authorList>
            <person name="Kallberg Y."/>
            <person name="Tangrot J."/>
            <person name="Rosling A."/>
        </authorList>
    </citation>
    <scope>NUCLEOTIDE SEQUENCE</scope>
    <source>
        <strain evidence="1">MA461A</strain>
    </source>
</reference>
<feature type="non-terminal residue" evidence="1">
    <location>
        <position position="1"/>
    </location>
</feature>
<feature type="non-terminal residue" evidence="1">
    <location>
        <position position="62"/>
    </location>
</feature>
<evidence type="ECO:0000313" key="1">
    <source>
        <dbReference type="EMBL" id="CAG8819498.1"/>
    </source>
</evidence>
<evidence type="ECO:0000313" key="2">
    <source>
        <dbReference type="Proteomes" id="UP000789920"/>
    </source>
</evidence>
<keyword evidence="2" id="KW-1185">Reference proteome</keyword>
<protein>
    <submittedName>
        <fullName evidence="1">15122_t:CDS:1</fullName>
    </submittedName>
</protein>
<name>A0ACA9S2U3_9GLOM</name>
<comment type="caution">
    <text evidence="1">The sequence shown here is derived from an EMBL/GenBank/DDBJ whole genome shotgun (WGS) entry which is preliminary data.</text>
</comment>
<dbReference type="EMBL" id="CAJVQC010082364">
    <property type="protein sequence ID" value="CAG8819498.1"/>
    <property type="molecule type" value="Genomic_DNA"/>
</dbReference>
<accession>A0ACA9S2U3</accession>
<sequence length="62" mass="7120">SSNIIMEQIFAPEYFDIIFRFLPTNKDLHSCLLVNKHSATCAVPILWEAPFKIKDKCIPSPK</sequence>
<proteinExistence type="predicted"/>